<gene>
    <name evidence="1" type="ORF">HD593_006411</name>
</gene>
<comment type="caution">
    <text evidence="1">The sequence shown here is derived from an EMBL/GenBank/DDBJ whole genome shotgun (WGS) entry which is preliminary data.</text>
</comment>
<evidence type="ECO:0000313" key="2">
    <source>
        <dbReference type="Proteomes" id="UP000565579"/>
    </source>
</evidence>
<dbReference type="EMBL" id="JACHMI010000001">
    <property type="protein sequence ID" value="MBB6551616.1"/>
    <property type="molecule type" value="Genomic_DNA"/>
</dbReference>
<accession>A0A7X0NYA2</accession>
<dbReference type="AlphaFoldDB" id="A0A7X0NYA2"/>
<reference evidence="1 2" key="1">
    <citation type="submission" date="2020-08" db="EMBL/GenBank/DDBJ databases">
        <title>Sequencing the genomes of 1000 actinobacteria strains.</title>
        <authorList>
            <person name="Klenk H.-P."/>
        </authorList>
    </citation>
    <scope>NUCLEOTIDE SEQUENCE [LARGE SCALE GENOMIC DNA]</scope>
    <source>
        <strain evidence="1 2">DSM 43768</strain>
    </source>
</reference>
<keyword evidence="2" id="KW-1185">Reference proteome</keyword>
<protein>
    <recommendedName>
        <fullName evidence="3">TetR family transcriptional regulator</fullName>
    </recommendedName>
</protein>
<dbReference type="InterPro" id="IPR009057">
    <property type="entry name" value="Homeodomain-like_sf"/>
</dbReference>
<dbReference type="SUPFAM" id="SSF46689">
    <property type="entry name" value="Homeodomain-like"/>
    <property type="match status" value="1"/>
</dbReference>
<evidence type="ECO:0000313" key="1">
    <source>
        <dbReference type="EMBL" id="MBB6551616.1"/>
    </source>
</evidence>
<evidence type="ECO:0008006" key="3">
    <source>
        <dbReference type="Google" id="ProtNLM"/>
    </source>
</evidence>
<sequence length="73" mass="7918">MRSSEDADLTARARIRNAALELFGAEGVGRVSLRAVATRAGAYGRGGRGRATTRGVFADDRALAAWDEVRRRR</sequence>
<name>A0A7X0NYA2_9ACTN</name>
<dbReference type="Gene3D" id="1.10.357.10">
    <property type="entry name" value="Tetracycline Repressor, domain 2"/>
    <property type="match status" value="1"/>
</dbReference>
<proteinExistence type="predicted"/>
<organism evidence="1 2">
    <name type="scientific">Nonomuraea rubra</name>
    <dbReference type="NCBI Taxonomy" id="46180"/>
    <lineage>
        <taxon>Bacteria</taxon>
        <taxon>Bacillati</taxon>
        <taxon>Actinomycetota</taxon>
        <taxon>Actinomycetes</taxon>
        <taxon>Streptosporangiales</taxon>
        <taxon>Streptosporangiaceae</taxon>
        <taxon>Nonomuraea</taxon>
    </lineage>
</organism>
<dbReference type="Proteomes" id="UP000565579">
    <property type="component" value="Unassembled WGS sequence"/>
</dbReference>
<dbReference type="RefSeq" id="WP_221525093.1">
    <property type="nucleotide sequence ID" value="NZ_BAAAXY010000118.1"/>
</dbReference>